<keyword evidence="10" id="KW-0067">ATP-binding</keyword>
<evidence type="ECO:0000256" key="5">
    <source>
        <dbReference type="ARBA" id="ARBA00022729"/>
    </source>
</evidence>
<dbReference type="InterPro" id="IPR051809">
    <property type="entry name" value="Plant_receptor-like_S/T_kinase"/>
</dbReference>
<dbReference type="InterPro" id="IPR001245">
    <property type="entry name" value="Ser-Thr/Tyr_kinase_cat_dom"/>
</dbReference>
<evidence type="ECO:0000256" key="6">
    <source>
        <dbReference type="ARBA" id="ARBA00022737"/>
    </source>
</evidence>
<dbReference type="InterPro" id="IPR013210">
    <property type="entry name" value="LRR_N_plant-typ"/>
</dbReference>
<organism evidence="13 14">
    <name type="scientific">Populus trichocarpa</name>
    <name type="common">Western balsam poplar</name>
    <name type="synonym">Populus balsamifera subsp. trichocarpa</name>
    <dbReference type="NCBI Taxonomy" id="3694"/>
    <lineage>
        <taxon>Eukaryota</taxon>
        <taxon>Viridiplantae</taxon>
        <taxon>Streptophyta</taxon>
        <taxon>Embryophyta</taxon>
        <taxon>Tracheophyta</taxon>
        <taxon>Spermatophyta</taxon>
        <taxon>Magnoliopsida</taxon>
        <taxon>eudicotyledons</taxon>
        <taxon>Gunneridae</taxon>
        <taxon>Pentapetalae</taxon>
        <taxon>rosids</taxon>
        <taxon>fabids</taxon>
        <taxon>Malpighiales</taxon>
        <taxon>Salicaceae</taxon>
        <taxon>Saliceae</taxon>
        <taxon>Populus</taxon>
    </lineage>
</organism>
<dbReference type="Pfam" id="PF08263">
    <property type="entry name" value="LRRNT_2"/>
    <property type="match status" value="1"/>
</dbReference>
<dbReference type="PANTHER" id="PTHR27008:SF608">
    <property type="entry name" value="PROTEIN KINASE DOMAIN-CONTAINING PROTEIN"/>
    <property type="match status" value="1"/>
</dbReference>
<dbReference type="PROSITE" id="PS00107">
    <property type="entry name" value="PROTEIN_KINASE_ATP"/>
    <property type="match status" value="1"/>
</dbReference>
<evidence type="ECO:0000259" key="12">
    <source>
        <dbReference type="PROSITE" id="PS50011"/>
    </source>
</evidence>
<dbReference type="InterPro" id="IPR001611">
    <property type="entry name" value="Leu-rich_rpt"/>
</dbReference>
<dbReference type="HOGENOM" id="CLU_000288_22_0_1"/>
<keyword evidence="8 11" id="KW-0472">Membrane</keyword>
<evidence type="ECO:0000256" key="8">
    <source>
        <dbReference type="ARBA" id="ARBA00023136"/>
    </source>
</evidence>
<dbReference type="FunFam" id="3.80.10.10:FF:000383">
    <property type="entry name" value="Leucine-rich repeat receptor protein kinase EMS1"/>
    <property type="match status" value="1"/>
</dbReference>
<evidence type="ECO:0000256" key="9">
    <source>
        <dbReference type="ARBA" id="ARBA00023180"/>
    </source>
</evidence>
<proteinExistence type="inferred from homology"/>
<keyword evidence="10" id="KW-0547">Nucleotide-binding</keyword>
<dbReference type="FunFam" id="3.30.200.20:FF:000432">
    <property type="entry name" value="LRR receptor-like serine/threonine-protein kinase EFR"/>
    <property type="match status" value="1"/>
</dbReference>
<dbReference type="InterPro" id="IPR032675">
    <property type="entry name" value="LRR_dom_sf"/>
</dbReference>
<dbReference type="InterPro" id="IPR000719">
    <property type="entry name" value="Prot_kinase_dom"/>
</dbReference>
<keyword evidence="5" id="KW-0732">Signal</keyword>
<evidence type="ECO:0000313" key="13">
    <source>
        <dbReference type="EMBL" id="PNT18608.1"/>
    </source>
</evidence>
<dbReference type="InParanoid" id="B9HV33"/>
<accession>B9HV33</accession>
<comment type="similarity">
    <text evidence="2">Belongs to the RLP family.</text>
</comment>
<keyword evidence="7 11" id="KW-1133">Transmembrane helix</keyword>
<feature type="transmembrane region" description="Helical" evidence="11">
    <location>
        <begin position="453"/>
        <end position="476"/>
    </location>
</feature>
<dbReference type="GO" id="GO:0004672">
    <property type="term" value="F:protein kinase activity"/>
    <property type="evidence" value="ECO:0007669"/>
    <property type="project" value="InterPro"/>
</dbReference>
<dbReference type="eggNOG" id="ENOG502QPYS">
    <property type="taxonomic scope" value="Eukaryota"/>
</dbReference>
<dbReference type="GO" id="GO:0005886">
    <property type="term" value="C:plasma membrane"/>
    <property type="evidence" value="ECO:0000318"/>
    <property type="project" value="GO_Central"/>
</dbReference>
<evidence type="ECO:0000256" key="11">
    <source>
        <dbReference type="SAM" id="Phobius"/>
    </source>
</evidence>
<dbReference type="Gene3D" id="3.30.200.20">
    <property type="entry name" value="Phosphorylase Kinase, domain 1"/>
    <property type="match status" value="1"/>
</dbReference>
<feature type="binding site" evidence="10">
    <location>
        <position position="536"/>
    </location>
    <ligand>
        <name>ATP</name>
        <dbReference type="ChEBI" id="CHEBI:30616"/>
    </ligand>
</feature>
<comment type="subcellular location">
    <subcellularLocation>
        <location evidence="1">Membrane</location>
        <topology evidence="1">Single-pass type I membrane protein</topology>
    </subcellularLocation>
</comment>
<dbReference type="Gene3D" id="3.80.10.10">
    <property type="entry name" value="Ribonuclease Inhibitor"/>
    <property type="match status" value="2"/>
</dbReference>
<protein>
    <recommendedName>
        <fullName evidence="12">Protein kinase domain-containing protein</fullName>
    </recommendedName>
</protein>
<dbReference type="InterPro" id="IPR011009">
    <property type="entry name" value="Kinase-like_dom_sf"/>
</dbReference>
<dbReference type="Pfam" id="PF00560">
    <property type="entry name" value="LRR_1"/>
    <property type="match status" value="4"/>
</dbReference>
<dbReference type="AlphaFoldDB" id="B9HV33"/>
<evidence type="ECO:0000256" key="1">
    <source>
        <dbReference type="ARBA" id="ARBA00004479"/>
    </source>
</evidence>
<evidence type="ECO:0000256" key="2">
    <source>
        <dbReference type="ARBA" id="ARBA00009592"/>
    </source>
</evidence>
<keyword evidence="6" id="KW-0677">Repeat</keyword>
<keyword evidence="3" id="KW-0433">Leucine-rich repeat</keyword>
<dbReference type="GO" id="GO:0005524">
    <property type="term" value="F:ATP binding"/>
    <property type="evidence" value="ECO:0007669"/>
    <property type="project" value="UniProtKB-UniRule"/>
</dbReference>
<gene>
    <name evidence="13" type="ORF">POPTR_010G251200</name>
</gene>
<evidence type="ECO:0000256" key="10">
    <source>
        <dbReference type="PROSITE-ProRule" id="PRU10141"/>
    </source>
</evidence>
<dbReference type="EMBL" id="CM009299">
    <property type="protein sequence ID" value="PNT18608.1"/>
    <property type="molecule type" value="Genomic_DNA"/>
</dbReference>
<keyword evidence="4 11" id="KW-0812">Transmembrane</keyword>
<dbReference type="PROSITE" id="PS50011">
    <property type="entry name" value="PROTEIN_KINASE_DOM"/>
    <property type="match status" value="1"/>
</dbReference>
<name>B9HV33_POPTR</name>
<keyword evidence="14" id="KW-1185">Reference proteome</keyword>
<dbReference type="STRING" id="3694.B9HV33"/>
<dbReference type="FunFam" id="3.80.10.10:FF:000275">
    <property type="entry name" value="Leucine-rich repeat receptor-like protein kinase"/>
    <property type="match status" value="1"/>
</dbReference>
<dbReference type="InterPro" id="IPR017441">
    <property type="entry name" value="Protein_kinase_ATP_BS"/>
</dbReference>
<dbReference type="Pfam" id="PF07714">
    <property type="entry name" value="PK_Tyr_Ser-Thr"/>
    <property type="match status" value="1"/>
</dbReference>
<reference evidence="13 14" key="1">
    <citation type="journal article" date="2006" name="Science">
        <title>The genome of black cottonwood, Populus trichocarpa (Torr. &amp; Gray).</title>
        <authorList>
            <person name="Tuskan G.A."/>
            <person name="Difazio S."/>
            <person name="Jansson S."/>
            <person name="Bohlmann J."/>
            <person name="Grigoriev I."/>
            <person name="Hellsten U."/>
            <person name="Putnam N."/>
            <person name="Ralph S."/>
            <person name="Rombauts S."/>
            <person name="Salamov A."/>
            <person name="Schein J."/>
            <person name="Sterck L."/>
            <person name="Aerts A."/>
            <person name="Bhalerao R.R."/>
            <person name="Bhalerao R.P."/>
            <person name="Blaudez D."/>
            <person name="Boerjan W."/>
            <person name="Brun A."/>
            <person name="Brunner A."/>
            <person name="Busov V."/>
            <person name="Campbell M."/>
            <person name="Carlson J."/>
            <person name="Chalot M."/>
            <person name="Chapman J."/>
            <person name="Chen G.L."/>
            <person name="Cooper D."/>
            <person name="Coutinho P.M."/>
            <person name="Couturier J."/>
            <person name="Covert S."/>
            <person name="Cronk Q."/>
            <person name="Cunningham R."/>
            <person name="Davis J."/>
            <person name="Degroeve S."/>
            <person name="Dejardin A."/>
            <person name="Depamphilis C."/>
            <person name="Detter J."/>
            <person name="Dirks B."/>
            <person name="Dubchak I."/>
            <person name="Duplessis S."/>
            <person name="Ehlting J."/>
            <person name="Ellis B."/>
            <person name="Gendler K."/>
            <person name="Goodstein D."/>
            <person name="Gribskov M."/>
            <person name="Grimwood J."/>
            <person name="Groover A."/>
            <person name="Gunter L."/>
            <person name="Hamberger B."/>
            <person name="Heinze B."/>
            <person name="Helariutta Y."/>
            <person name="Henrissat B."/>
            <person name="Holligan D."/>
            <person name="Holt R."/>
            <person name="Huang W."/>
            <person name="Islam-Faridi N."/>
            <person name="Jones S."/>
            <person name="Jones-Rhoades M."/>
            <person name="Jorgensen R."/>
            <person name="Joshi C."/>
            <person name="Kangasjarvi J."/>
            <person name="Karlsson J."/>
            <person name="Kelleher C."/>
            <person name="Kirkpatrick R."/>
            <person name="Kirst M."/>
            <person name="Kohler A."/>
            <person name="Kalluri U."/>
            <person name="Larimer F."/>
            <person name="Leebens-Mack J."/>
            <person name="Leple J.C."/>
            <person name="Locascio P."/>
            <person name="Lou Y."/>
            <person name="Lucas S."/>
            <person name="Martin F."/>
            <person name="Montanini B."/>
            <person name="Napoli C."/>
            <person name="Nelson D.R."/>
            <person name="Nelson C."/>
            <person name="Nieminen K."/>
            <person name="Nilsson O."/>
            <person name="Pereda V."/>
            <person name="Peter G."/>
            <person name="Philippe R."/>
            <person name="Pilate G."/>
            <person name="Poliakov A."/>
            <person name="Razumovskaya J."/>
            <person name="Richardson P."/>
            <person name="Rinaldi C."/>
            <person name="Ritland K."/>
            <person name="Rouze P."/>
            <person name="Ryaboy D."/>
            <person name="Schmutz J."/>
            <person name="Schrader J."/>
            <person name="Segerman B."/>
            <person name="Shin H."/>
            <person name="Siddiqui A."/>
            <person name="Sterky F."/>
            <person name="Terry A."/>
            <person name="Tsai C.J."/>
            <person name="Uberbacher E."/>
            <person name="Unneberg P."/>
            <person name="Vahala J."/>
            <person name="Wall K."/>
            <person name="Wessler S."/>
            <person name="Yang G."/>
            <person name="Yin T."/>
            <person name="Douglas C."/>
            <person name="Marra M."/>
            <person name="Sandberg G."/>
            <person name="Van de Peer Y."/>
            <person name="Rokhsar D."/>
        </authorList>
    </citation>
    <scope>NUCLEOTIDE SEQUENCE [LARGE SCALE GENOMIC DNA]</scope>
    <source>
        <strain evidence="14">cv. Nisqually</strain>
    </source>
</reference>
<evidence type="ECO:0000313" key="14">
    <source>
        <dbReference type="Proteomes" id="UP000006729"/>
    </source>
</evidence>
<sequence length="682" mass="75931">MPSMLSYKCARVCRSRKFLSEVNSSSSWIAKNEADRLALLDFKTHITNDPLGVLSSWNRSMHLCQWHGVFCSRRNQRDTVLDLQSSKLARSISPHIGNLSFLRLIDLFENSLSQEIPPELGHLSRLKYLYLNKNLLGGEIPTNISFCSNLIEIDVGWNVLVGKIPVEFGSLPKLELLFIHANNLTGGIPLTFLSRNFLRPQIILVAVSPMLLANWKISHILHSMVIGCQRILSTWKEWSCGRAKLLLSRYRLSGNIPFFLGNLTNLTSLYLGQNNIQGGVPSSLGLCRNLLGLDLSQNNLSGTIPKELFSLSNLSILLNLSHNNLNGSFPEEVKILGKLGASDVSNNMLSGEIPGSLGSCVTLEIRCMRENLLSEIAFIFEFFERHSELDVQYLNLSFNDFDGEMPLQGAFKNASAVSVEGNSRLCGGVPEQQLPPCKFNKSNEGRLTMKLKIIISVVRGLLGATFLLSVLYFFWLRMKNKTPRLKNSENLLPKVSYRSLLTATRGFSSAHLIGNGKFGSVYKGIVDEVGTTVAIKVLNLLRLGASKSFVAECQALRNIRHRNLVKILTACSGVDYHGNDFKALIYEFMVNGSLEKLLHPTPRTDEENEAPRSLNLLQRLNIAIDVACALEYLHKDCQLALPLSLAVMYLNLIVFPVSCLFPCAKFPGWNQKNICNHSSSSS</sequence>
<dbReference type="PANTHER" id="PTHR27008">
    <property type="entry name" value="OS04G0122200 PROTEIN"/>
    <property type="match status" value="1"/>
</dbReference>
<evidence type="ECO:0000256" key="4">
    <source>
        <dbReference type="ARBA" id="ARBA00022692"/>
    </source>
</evidence>
<dbReference type="Proteomes" id="UP000006729">
    <property type="component" value="Chromosome 10"/>
</dbReference>
<dbReference type="SUPFAM" id="SSF56112">
    <property type="entry name" value="Protein kinase-like (PK-like)"/>
    <property type="match status" value="1"/>
</dbReference>
<dbReference type="GO" id="GO:0038023">
    <property type="term" value="F:signaling receptor activity"/>
    <property type="evidence" value="ECO:0000318"/>
    <property type="project" value="GO_Central"/>
</dbReference>
<feature type="domain" description="Protein kinase" evidence="12">
    <location>
        <begin position="507"/>
        <end position="682"/>
    </location>
</feature>
<dbReference type="SUPFAM" id="SSF52058">
    <property type="entry name" value="L domain-like"/>
    <property type="match status" value="1"/>
</dbReference>
<evidence type="ECO:0000256" key="7">
    <source>
        <dbReference type="ARBA" id="ARBA00022989"/>
    </source>
</evidence>
<evidence type="ECO:0000256" key="3">
    <source>
        <dbReference type="ARBA" id="ARBA00022614"/>
    </source>
</evidence>
<dbReference type="Gene3D" id="1.10.510.10">
    <property type="entry name" value="Transferase(Phosphotransferase) domain 1"/>
    <property type="match status" value="1"/>
</dbReference>
<keyword evidence="9" id="KW-0325">Glycoprotein</keyword>